<accession>A0A8T0J2J3</accession>
<organism evidence="1 2">
    <name type="scientific">Ceratodon purpureus</name>
    <name type="common">Fire moss</name>
    <name type="synonym">Dicranum purpureum</name>
    <dbReference type="NCBI Taxonomy" id="3225"/>
    <lineage>
        <taxon>Eukaryota</taxon>
        <taxon>Viridiplantae</taxon>
        <taxon>Streptophyta</taxon>
        <taxon>Embryophyta</taxon>
        <taxon>Bryophyta</taxon>
        <taxon>Bryophytina</taxon>
        <taxon>Bryopsida</taxon>
        <taxon>Dicranidae</taxon>
        <taxon>Pseudoditrichales</taxon>
        <taxon>Ditrichaceae</taxon>
        <taxon>Ceratodon</taxon>
    </lineage>
</organism>
<sequence>MEMVAGCIAGWEAGVYLMIVIGCSKVSSSFIFNVPHVTPSFGEAAVTDVTVVCKLRILSPSNFCKNGLNRMVVPSIKYQ</sequence>
<reference evidence="1" key="1">
    <citation type="submission" date="2020-06" db="EMBL/GenBank/DDBJ databases">
        <title>WGS assembly of Ceratodon purpureus strain R40.</title>
        <authorList>
            <person name="Carey S.B."/>
            <person name="Jenkins J."/>
            <person name="Shu S."/>
            <person name="Lovell J.T."/>
            <person name="Sreedasyam A."/>
            <person name="Maumus F."/>
            <person name="Tiley G.P."/>
            <person name="Fernandez-Pozo N."/>
            <person name="Barry K."/>
            <person name="Chen C."/>
            <person name="Wang M."/>
            <person name="Lipzen A."/>
            <person name="Daum C."/>
            <person name="Saski C.A."/>
            <person name="Payton A.C."/>
            <person name="Mcbreen J.C."/>
            <person name="Conrad R.E."/>
            <person name="Kollar L.M."/>
            <person name="Olsson S."/>
            <person name="Huttunen S."/>
            <person name="Landis J.B."/>
            <person name="Wickett N.J."/>
            <person name="Johnson M.G."/>
            <person name="Rensing S.A."/>
            <person name="Grimwood J."/>
            <person name="Schmutz J."/>
            <person name="Mcdaniel S.F."/>
        </authorList>
    </citation>
    <scope>NUCLEOTIDE SEQUENCE</scope>
    <source>
        <strain evidence="1">R40</strain>
    </source>
</reference>
<comment type="caution">
    <text evidence="1">The sequence shown here is derived from an EMBL/GenBank/DDBJ whole genome shotgun (WGS) entry which is preliminary data.</text>
</comment>
<proteinExistence type="predicted"/>
<evidence type="ECO:0000313" key="2">
    <source>
        <dbReference type="Proteomes" id="UP000822688"/>
    </source>
</evidence>
<keyword evidence="2" id="KW-1185">Reference proteome</keyword>
<name>A0A8T0J2J3_CERPU</name>
<protein>
    <submittedName>
        <fullName evidence="1">Uncharacterized protein</fullName>
    </submittedName>
</protein>
<dbReference type="Proteomes" id="UP000822688">
    <property type="component" value="Chromosome 1"/>
</dbReference>
<evidence type="ECO:0000313" key="1">
    <source>
        <dbReference type="EMBL" id="KAG0590144.1"/>
    </source>
</evidence>
<gene>
    <name evidence="1" type="ORF">KC19_1G075800</name>
</gene>
<dbReference type="AlphaFoldDB" id="A0A8T0J2J3"/>
<dbReference type="EMBL" id="CM026421">
    <property type="protein sequence ID" value="KAG0590144.1"/>
    <property type="molecule type" value="Genomic_DNA"/>
</dbReference>